<dbReference type="InterPro" id="IPR006590">
    <property type="entry name" value="RNA_pol_Rpb4/RPC9_core"/>
</dbReference>
<keyword evidence="8" id="KW-0804">Transcription</keyword>
<evidence type="ECO:0000256" key="2">
    <source>
        <dbReference type="ARBA" id="ARBA00004413"/>
    </source>
</evidence>
<dbReference type="InterPro" id="IPR038846">
    <property type="entry name" value="RPC9"/>
</dbReference>
<evidence type="ECO:0000256" key="8">
    <source>
        <dbReference type="ARBA" id="ARBA00023163"/>
    </source>
</evidence>
<accession>A0A226EGE2</accession>
<dbReference type="PANTHER" id="PTHR15561:SF0">
    <property type="entry name" value="DNA-DIRECTED RNA POLYMERASE III SUBUNIT RPC9"/>
    <property type="match status" value="1"/>
</dbReference>
<protein>
    <recommendedName>
        <fullName evidence="4">DNA-directed RNA polymerase III subunit RPC9</fullName>
    </recommendedName>
    <alternativeName>
        <fullName evidence="13">DNA-directed RNA polymerase III subunit rpc9</fullName>
    </alternativeName>
</protein>
<dbReference type="Proteomes" id="UP000198287">
    <property type="component" value="Unassembled WGS sequence"/>
</dbReference>
<reference evidence="16 17" key="1">
    <citation type="submission" date="2015-12" db="EMBL/GenBank/DDBJ databases">
        <title>The genome of Folsomia candida.</title>
        <authorList>
            <person name="Faddeeva A."/>
            <person name="Derks M.F."/>
            <person name="Anvar Y."/>
            <person name="Smit S."/>
            <person name="Van Straalen N."/>
            <person name="Roelofs D."/>
        </authorList>
    </citation>
    <scope>NUCLEOTIDE SEQUENCE [LARGE SCALE GENOMIC DNA]</scope>
    <source>
        <strain evidence="16 17">VU population</strain>
        <tissue evidence="16">Whole body</tissue>
    </source>
</reference>
<evidence type="ECO:0000256" key="6">
    <source>
        <dbReference type="ARBA" id="ARBA00022478"/>
    </source>
</evidence>
<evidence type="ECO:0000256" key="5">
    <source>
        <dbReference type="ARBA" id="ARBA00022475"/>
    </source>
</evidence>
<dbReference type="OMA" id="VMIINLR"/>
<keyword evidence="7" id="KW-0472">Membrane</keyword>
<dbReference type="SMART" id="SM00657">
    <property type="entry name" value="RPOL4c"/>
    <property type="match status" value="1"/>
</dbReference>
<evidence type="ECO:0000256" key="4">
    <source>
        <dbReference type="ARBA" id="ARBA00016672"/>
    </source>
</evidence>
<evidence type="ECO:0000259" key="15">
    <source>
        <dbReference type="SMART" id="SM00657"/>
    </source>
</evidence>
<feature type="domain" description="RNA polymerase Rpb4/RPC9 core" evidence="15">
    <location>
        <begin position="5"/>
        <end position="133"/>
    </location>
</feature>
<feature type="region of interest" description="Disordered" evidence="14">
    <location>
        <begin position="129"/>
        <end position="148"/>
    </location>
</feature>
<comment type="subunit">
    <text evidence="11">Component of the RNA polymerase III complex consisting of 17 subunits: a ten-subunit horseshoe-shaped catalytic core composed of POLR3A/RPC1, POLR3B/RPC2, POLR1C/RPAC1, POLR1D/RPAC2, POLR3K/RPC10, POLR2E/RPABC1, POLR2F/RPABC2, POLR2H/RPABC3, POLR2K/RPABC4 and POLR2L/RPABC5; a mobile stalk composed of two subunits POLR3H/RPC8 and CRCP/RPC9, protruding from the core and functioning primarily in transcription initiation; and additional subunits homologous to general transcription factors of the RNA polymerase II machinery, POLR3C/RPC3-POLR3F/RPC6-POLR3G/RPC7 heterotrimer required for transcription initiation and POLR3D/RPC4-POLR3E/RPC5 heterodimer involved in both transcription initiation and termination.</text>
</comment>
<sequence length="148" mass="16971">MNGITEPKDCKVVGFLSNFEVFTYFKEKKEESYKNYKQAQKLKRNTHMNTVTYETLQYLQTTPCAVQTKDAVEMYMNLIQPFGLTKAEKLTILNTRPTQPVDIQAIVEESEERLSEDQINDLIDVIQKTLPPIPSGDEEKSDQGELSS</sequence>
<dbReference type="GO" id="GO:0005886">
    <property type="term" value="C:plasma membrane"/>
    <property type="evidence" value="ECO:0007669"/>
    <property type="project" value="UniProtKB-SubCell"/>
</dbReference>
<dbReference type="PANTHER" id="PTHR15561">
    <property type="entry name" value="CALCITONIN GENE-RELATED PEPTIDE-RECEPTOR COMPONENT PROTEIN"/>
    <property type="match status" value="1"/>
</dbReference>
<organism evidence="16 17">
    <name type="scientific">Folsomia candida</name>
    <name type="common">Springtail</name>
    <dbReference type="NCBI Taxonomy" id="158441"/>
    <lineage>
        <taxon>Eukaryota</taxon>
        <taxon>Metazoa</taxon>
        <taxon>Ecdysozoa</taxon>
        <taxon>Arthropoda</taxon>
        <taxon>Hexapoda</taxon>
        <taxon>Collembola</taxon>
        <taxon>Entomobryomorpha</taxon>
        <taxon>Isotomoidea</taxon>
        <taxon>Isotomidae</taxon>
        <taxon>Proisotominae</taxon>
        <taxon>Folsomia</taxon>
    </lineage>
</organism>
<gene>
    <name evidence="16" type="ORF">Fcan01_08271</name>
</gene>
<feature type="compositionally biased region" description="Basic and acidic residues" evidence="14">
    <location>
        <begin position="137"/>
        <end position="148"/>
    </location>
</feature>
<evidence type="ECO:0000256" key="7">
    <source>
        <dbReference type="ARBA" id="ARBA00023136"/>
    </source>
</evidence>
<dbReference type="InterPro" id="IPR010997">
    <property type="entry name" value="HRDC-like_sf"/>
</dbReference>
<keyword evidence="5" id="KW-1003">Cell membrane</keyword>
<keyword evidence="6 16" id="KW-0240">DNA-directed RNA polymerase</keyword>
<evidence type="ECO:0000256" key="9">
    <source>
        <dbReference type="ARBA" id="ARBA00023242"/>
    </source>
</evidence>
<dbReference type="InterPro" id="IPR005574">
    <property type="entry name" value="Rpb4/RPC9"/>
</dbReference>
<dbReference type="FunFam" id="1.20.1250.40:FF:000002">
    <property type="entry name" value="DNA-directed RNA polymerase III subunit RPC9"/>
    <property type="match status" value="1"/>
</dbReference>
<evidence type="ECO:0000313" key="16">
    <source>
        <dbReference type="EMBL" id="OXA56675.1"/>
    </source>
</evidence>
<dbReference type="STRING" id="158441.A0A226EGE2"/>
<evidence type="ECO:0000256" key="12">
    <source>
        <dbReference type="ARBA" id="ARBA00045808"/>
    </source>
</evidence>
<dbReference type="AlphaFoldDB" id="A0A226EGE2"/>
<dbReference type="SUPFAM" id="SSF47819">
    <property type="entry name" value="HRDC-like"/>
    <property type="match status" value="1"/>
</dbReference>
<evidence type="ECO:0000256" key="14">
    <source>
        <dbReference type="SAM" id="MobiDB-lite"/>
    </source>
</evidence>
<comment type="function">
    <text evidence="12">DNA-dependent RNA polymerase catalyzes the transcription of DNA into RNA using the four ribonucleoside triphosphates as substrates. Specific peripheric component of RNA polymerase III (Pol III) which synthesizes small non-coding RNAs including 5S rRNA, snRNAs, tRNAs and miRNAs from at least 500 distinct genomic loci. With POLR3H/RPC8 forms a mobile stalk that protrudes from Pol III core and functions primarily in transcription initiation. Pol III plays a key role in sensing and limiting infection by intracellular bacteria and DNA viruses. Acts as nuclear and cytosolic DNA sensor involved in innate immune response. Can sense non-self dsDNA that serves as template for transcription into dsRNA. The non-self RNA polymerase III transcripts, such as Epstein-Barr virus-encoded RNAs (EBERs) induce type I interferon and NF-kappa-B through the RIG-I pathway.</text>
</comment>
<dbReference type="OrthoDB" id="1746530at2759"/>
<keyword evidence="9" id="KW-0539">Nucleus</keyword>
<dbReference type="GO" id="GO:0006384">
    <property type="term" value="P:transcription initiation at RNA polymerase III promoter"/>
    <property type="evidence" value="ECO:0007669"/>
    <property type="project" value="InterPro"/>
</dbReference>
<evidence type="ECO:0000256" key="3">
    <source>
        <dbReference type="ARBA" id="ARBA00006898"/>
    </source>
</evidence>
<comment type="similarity">
    <text evidence="3">Belongs to the eukaryotic RPC9 RNA polymerase subunit family.</text>
</comment>
<evidence type="ECO:0000256" key="13">
    <source>
        <dbReference type="ARBA" id="ARBA00073026"/>
    </source>
</evidence>
<dbReference type="GO" id="GO:0005666">
    <property type="term" value="C:RNA polymerase III complex"/>
    <property type="evidence" value="ECO:0007669"/>
    <property type="project" value="InterPro"/>
</dbReference>
<name>A0A226EGE2_FOLCA</name>
<evidence type="ECO:0000256" key="1">
    <source>
        <dbReference type="ARBA" id="ARBA00004123"/>
    </source>
</evidence>
<dbReference type="Pfam" id="PF03874">
    <property type="entry name" value="RNA_pol_Rpb4"/>
    <property type="match status" value="1"/>
</dbReference>
<comment type="function">
    <text evidence="10">Accessory protein for the calcitonin gene-related peptide (CGRP) receptor. It modulates CGRP responsiveness in a variety of tissues.</text>
</comment>
<dbReference type="InterPro" id="IPR038324">
    <property type="entry name" value="Rpb4/RPC9_sf"/>
</dbReference>
<keyword evidence="17" id="KW-1185">Reference proteome</keyword>
<evidence type="ECO:0000313" key="17">
    <source>
        <dbReference type="Proteomes" id="UP000198287"/>
    </source>
</evidence>
<dbReference type="EMBL" id="LNIX01000003">
    <property type="protein sequence ID" value="OXA56675.1"/>
    <property type="molecule type" value="Genomic_DNA"/>
</dbReference>
<comment type="caution">
    <text evidence="16">The sequence shown here is derived from an EMBL/GenBank/DDBJ whole genome shotgun (WGS) entry which is preliminary data.</text>
</comment>
<evidence type="ECO:0000256" key="10">
    <source>
        <dbReference type="ARBA" id="ARBA00043924"/>
    </source>
</evidence>
<proteinExistence type="inferred from homology"/>
<dbReference type="Gene3D" id="1.20.1250.40">
    <property type="match status" value="1"/>
</dbReference>
<dbReference type="GO" id="GO:0000166">
    <property type="term" value="F:nucleotide binding"/>
    <property type="evidence" value="ECO:0007669"/>
    <property type="project" value="InterPro"/>
</dbReference>
<comment type="subcellular location">
    <subcellularLocation>
        <location evidence="2">Cell membrane</location>
        <topology evidence="2">Peripheral membrane protein</topology>
        <orientation evidence="2">Cytoplasmic side</orientation>
    </subcellularLocation>
    <subcellularLocation>
        <location evidence="1">Nucleus</location>
    </subcellularLocation>
</comment>
<evidence type="ECO:0000256" key="11">
    <source>
        <dbReference type="ARBA" id="ARBA00044007"/>
    </source>
</evidence>